<evidence type="ECO:0000256" key="1">
    <source>
        <dbReference type="ARBA" id="ARBA00004123"/>
    </source>
</evidence>
<dbReference type="Gene3D" id="2.20.25.80">
    <property type="entry name" value="WRKY domain"/>
    <property type="match status" value="1"/>
</dbReference>
<dbReference type="FunFam" id="2.20.25.80:FF:000003">
    <property type="entry name" value="WRKY transcription factor 57"/>
    <property type="match status" value="1"/>
</dbReference>
<evidence type="ECO:0000313" key="8">
    <source>
        <dbReference type="EMBL" id="AIE43873.1"/>
    </source>
</evidence>
<evidence type="ECO:0000256" key="3">
    <source>
        <dbReference type="ARBA" id="ARBA00023125"/>
    </source>
</evidence>
<gene>
    <name evidence="8" type="primary">WRKY77</name>
</gene>
<dbReference type="PANTHER" id="PTHR31221">
    <property type="entry name" value="WRKY TRANSCRIPTION FACTOR PROTEIN 1-RELATED"/>
    <property type="match status" value="1"/>
</dbReference>
<dbReference type="GO" id="GO:0005634">
    <property type="term" value="C:nucleus"/>
    <property type="evidence" value="ECO:0007669"/>
    <property type="project" value="UniProtKB-SubCell"/>
</dbReference>
<accession>A0A068LEP7</accession>
<name>A0A068LEP7_GOSHI</name>
<dbReference type="GO" id="GO:0003700">
    <property type="term" value="F:DNA-binding transcription factor activity"/>
    <property type="evidence" value="ECO:0007669"/>
    <property type="project" value="InterPro"/>
</dbReference>
<organism evidence="8">
    <name type="scientific">Gossypium hirsutum</name>
    <name type="common">Upland cotton</name>
    <name type="synonym">Gossypium mexicanum</name>
    <dbReference type="NCBI Taxonomy" id="3635"/>
    <lineage>
        <taxon>Eukaryota</taxon>
        <taxon>Viridiplantae</taxon>
        <taxon>Streptophyta</taxon>
        <taxon>Embryophyta</taxon>
        <taxon>Tracheophyta</taxon>
        <taxon>Spermatophyta</taxon>
        <taxon>Magnoliopsida</taxon>
        <taxon>eudicotyledons</taxon>
        <taxon>Gunneridae</taxon>
        <taxon>Pentapetalae</taxon>
        <taxon>rosids</taxon>
        <taxon>malvids</taxon>
        <taxon>Malvales</taxon>
        <taxon>Malvaceae</taxon>
        <taxon>Malvoideae</taxon>
        <taxon>Gossypium</taxon>
    </lineage>
</organism>
<feature type="region of interest" description="Disordered" evidence="6">
    <location>
        <begin position="148"/>
        <end position="171"/>
    </location>
</feature>
<dbReference type="InterPro" id="IPR003657">
    <property type="entry name" value="WRKY_dom"/>
</dbReference>
<keyword evidence="4" id="KW-0804">Transcription</keyword>
<keyword evidence="2" id="KW-0805">Transcription regulation</keyword>
<dbReference type="Pfam" id="PF03106">
    <property type="entry name" value="WRKY"/>
    <property type="match status" value="1"/>
</dbReference>
<dbReference type="PROSITE" id="PS50811">
    <property type="entry name" value="WRKY"/>
    <property type="match status" value="1"/>
</dbReference>
<evidence type="ECO:0000256" key="5">
    <source>
        <dbReference type="ARBA" id="ARBA00023242"/>
    </source>
</evidence>
<dbReference type="PANTHER" id="PTHR31221:SF112">
    <property type="entry name" value="WRKY TRANSCRIPTION FACTOR 50-RELATED"/>
    <property type="match status" value="1"/>
</dbReference>
<dbReference type="SMART" id="SM00774">
    <property type="entry name" value="WRKY"/>
    <property type="match status" value="1"/>
</dbReference>
<dbReference type="AlphaFoldDB" id="A0A068LEP7"/>
<dbReference type="GO" id="GO:0043565">
    <property type="term" value="F:sequence-specific DNA binding"/>
    <property type="evidence" value="ECO:0007669"/>
    <property type="project" value="InterPro"/>
</dbReference>
<dbReference type="InterPro" id="IPR044810">
    <property type="entry name" value="WRKY_plant"/>
</dbReference>
<dbReference type="EMBL" id="KF669816">
    <property type="protein sequence ID" value="AIE43873.1"/>
    <property type="molecule type" value="mRNA"/>
</dbReference>
<reference evidence="8" key="1">
    <citation type="journal article" date="2014" name="Mol. Genet. Genomics">
        <title>Genome-wide analysis of the WRKY gene family in cotton.</title>
        <authorList>
            <person name="Dou L."/>
            <person name="Zhang X."/>
            <person name="Pang C."/>
            <person name="Song M."/>
            <person name="Wei H."/>
            <person name="Fan S."/>
            <person name="Yu S."/>
        </authorList>
    </citation>
    <scope>NUCLEOTIDE SEQUENCE</scope>
</reference>
<evidence type="ECO:0000256" key="2">
    <source>
        <dbReference type="ARBA" id="ARBA00023015"/>
    </source>
</evidence>
<dbReference type="SUPFAM" id="SSF118290">
    <property type="entry name" value="WRKY DNA-binding domain"/>
    <property type="match status" value="1"/>
</dbReference>
<dbReference type="InterPro" id="IPR036576">
    <property type="entry name" value="WRKY_dom_sf"/>
</dbReference>
<keyword evidence="5" id="KW-0539">Nucleus</keyword>
<evidence type="ECO:0000259" key="7">
    <source>
        <dbReference type="PROSITE" id="PS50811"/>
    </source>
</evidence>
<evidence type="ECO:0000256" key="4">
    <source>
        <dbReference type="ARBA" id="ARBA00023163"/>
    </source>
</evidence>
<evidence type="ECO:0000256" key="6">
    <source>
        <dbReference type="SAM" id="MobiDB-lite"/>
    </source>
</evidence>
<keyword evidence="3" id="KW-0238">DNA-binding</keyword>
<sequence length="171" mass="19833">MELNRDDHLDFEDFLVLPHLETHKEPAAACSSLKAKPSITLSPVNGSCRDLPSNTLCVDYMLQQNYEGYVMERMEGEAAGKVKVAFRTRSCLEIMDDGYKWRKYGKKKIKNNPNPRHYYRCSMEGCKVKKRVEREREDEQFVITTYEGKHNHENPAAATSLPAHQNPLRYH</sequence>
<comment type="subcellular location">
    <subcellularLocation>
        <location evidence="1">Nucleus</location>
    </subcellularLocation>
</comment>
<protein>
    <submittedName>
        <fullName evidence="8">WRKY transcription factor 77</fullName>
    </submittedName>
</protein>
<feature type="domain" description="WRKY" evidence="7">
    <location>
        <begin position="90"/>
        <end position="155"/>
    </location>
</feature>
<proteinExistence type="evidence at transcript level"/>